<accession>A0A024GJ02</accession>
<dbReference type="AlphaFoldDB" id="A0A024GJ02"/>
<dbReference type="InterPro" id="IPR036869">
    <property type="entry name" value="J_dom_sf"/>
</dbReference>
<keyword evidence="9" id="KW-1185">Reference proteome</keyword>
<sequence>MLQPKSDLYGILGLEVGSSELQISRAYKKKSLLHHPDRGGDGKIFLFRYYRSNQARFAHSTLINTVKKFLELKNARDTLMDPKKKKSYDENAMKEVNARRKQREREREMDDKRRTMREELLRKERAFEVTHKSVRKKNEINALRERGISRQMELERKKKEQQEAYSTEKILRDAIAETSISKANRTITIKWEKRAYSHSDETLSLILRDYGEIESIRVRSSSAKVLFREASAASKAVRIEGHRDCWRSVSLQGHLVTDEDPSQPDNDPYTDQNAFEKNPGDIQILPLNPVSLEEHLAFEKKVLGKLHVFARNVDHLSENTTTSK</sequence>
<evidence type="ECO:0000256" key="1">
    <source>
        <dbReference type="ARBA" id="ARBA00004123"/>
    </source>
</evidence>
<dbReference type="InParanoid" id="A0A024GJ02"/>
<keyword evidence="3" id="KW-0963">Cytoplasm</keyword>
<evidence type="ECO:0000256" key="4">
    <source>
        <dbReference type="ARBA" id="ARBA00023186"/>
    </source>
</evidence>
<dbReference type="GO" id="GO:0005681">
    <property type="term" value="C:spliceosomal complex"/>
    <property type="evidence" value="ECO:0007669"/>
    <property type="project" value="TreeGrafter"/>
</dbReference>
<dbReference type="PRINTS" id="PR00625">
    <property type="entry name" value="JDOMAIN"/>
</dbReference>
<dbReference type="GO" id="GO:0005737">
    <property type="term" value="C:cytoplasm"/>
    <property type="evidence" value="ECO:0007669"/>
    <property type="project" value="UniProtKB-SubCell"/>
</dbReference>
<name>A0A024GJ02_9STRA</name>
<dbReference type="EMBL" id="CAIX01000143">
    <property type="protein sequence ID" value="CCI46869.1"/>
    <property type="molecule type" value="Genomic_DNA"/>
</dbReference>
<dbReference type="InterPro" id="IPR052094">
    <property type="entry name" value="Pre-mRNA-splicing_ERAD"/>
</dbReference>
<evidence type="ECO:0000256" key="5">
    <source>
        <dbReference type="ARBA" id="ARBA00023242"/>
    </source>
</evidence>
<dbReference type="SMART" id="SM00271">
    <property type="entry name" value="DnaJ"/>
    <property type="match status" value="1"/>
</dbReference>
<organism evidence="8 9">
    <name type="scientific">Albugo candida</name>
    <dbReference type="NCBI Taxonomy" id="65357"/>
    <lineage>
        <taxon>Eukaryota</taxon>
        <taxon>Sar</taxon>
        <taxon>Stramenopiles</taxon>
        <taxon>Oomycota</taxon>
        <taxon>Peronosporomycetes</taxon>
        <taxon>Albuginales</taxon>
        <taxon>Albuginaceae</taxon>
        <taxon>Albugo</taxon>
    </lineage>
</organism>
<feature type="compositionally biased region" description="Polar residues" evidence="6">
    <location>
        <begin position="263"/>
        <end position="275"/>
    </location>
</feature>
<evidence type="ECO:0000256" key="3">
    <source>
        <dbReference type="ARBA" id="ARBA00022490"/>
    </source>
</evidence>
<comment type="subcellular location">
    <subcellularLocation>
        <location evidence="2">Cytoplasm</location>
    </subcellularLocation>
    <subcellularLocation>
        <location evidence="1">Nucleus</location>
    </subcellularLocation>
</comment>
<dbReference type="SUPFAM" id="SSF46565">
    <property type="entry name" value="Chaperone J-domain"/>
    <property type="match status" value="1"/>
</dbReference>
<dbReference type="InterPro" id="IPR012677">
    <property type="entry name" value="Nucleotide-bd_a/b_plait_sf"/>
</dbReference>
<feature type="domain" description="J" evidence="7">
    <location>
        <begin position="7"/>
        <end position="92"/>
    </location>
</feature>
<dbReference type="PROSITE" id="PS50076">
    <property type="entry name" value="DNAJ_2"/>
    <property type="match status" value="1"/>
</dbReference>
<feature type="region of interest" description="Disordered" evidence="6">
    <location>
        <begin position="255"/>
        <end position="277"/>
    </location>
</feature>
<evidence type="ECO:0000256" key="2">
    <source>
        <dbReference type="ARBA" id="ARBA00004496"/>
    </source>
</evidence>
<dbReference type="Pfam" id="PF00226">
    <property type="entry name" value="DnaJ"/>
    <property type="match status" value="1"/>
</dbReference>
<dbReference type="Gene3D" id="3.30.70.330">
    <property type="match status" value="1"/>
</dbReference>
<gene>
    <name evidence="8" type="ORF">BN9_078240</name>
</gene>
<dbReference type="CDD" id="cd06257">
    <property type="entry name" value="DnaJ"/>
    <property type="match status" value="1"/>
</dbReference>
<comment type="caution">
    <text evidence="8">The sequence shown here is derived from an EMBL/GenBank/DDBJ whole genome shotgun (WGS) entry which is preliminary data.</text>
</comment>
<dbReference type="Proteomes" id="UP000053237">
    <property type="component" value="Unassembled WGS sequence"/>
</dbReference>
<dbReference type="GO" id="GO:0000390">
    <property type="term" value="P:spliceosomal complex disassembly"/>
    <property type="evidence" value="ECO:0007669"/>
    <property type="project" value="TreeGrafter"/>
</dbReference>
<reference evidence="8 9" key="1">
    <citation type="submission" date="2012-05" db="EMBL/GenBank/DDBJ databases">
        <title>Recombination and specialization in a pathogen metapopulation.</title>
        <authorList>
            <person name="Gardiner A."/>
            <person name="Kemen E."/>
            <person name="Schultz-Larsen T."/>
            <person name="MacLean D."/>
            <person name="Van Oosterhout C."/>
            <person name="Jones J.D.G."/>
        </authorList>
    </citation>
    <scope>NUCLEOTIDE SEQUENCE [LARGE SCALE GENOMIC DNA]</scope>
    <source>
        <strain evidence="8 9">Ac Nc2</strain>
    </source>
</reference>
<evidence type="ECO:0000313" key="8">
    <source>
        <dbReference type="EMBL" id="CCI46869.1"/>
    </source>
</evidence>
<evidence type="ECO:0000256" key="6">
    <source>
        <dbReference type="SAM" id="MobiDB-lite"/>
    </source>
</evidence>
<evidence type="ECO:0000259" key="7">
    <source>
        <dbReference type="PROSITE" id="PS50076"/>
    </source>
</evidence>
<dbReference type="PANTHER" id="PTHR44313">
    <property type="entry name" value="DNAJ HOMOLOG SUBFAMILY C MEMBER 17"/>
    <property type="match status" value="1"/>
</dbReference>
<dbReference type="Gene3D" id="1.10.287.110">
    <property type="entry name" value="DnaJ domain"/>
    <property type="match status" value="1"/>
</dbReference>
<keyword evidence="5" id="KW-0539">Nucleus</keyword>
<dbReference type="PANTHER" id="PTHR44313:SF1">
    <property type="entry name" value="DNAJ HOMOLOG SUBFAMILY C MEMBER 17"/>
    <property type="match status" value="1"/>
</dbReference>
<dbReference type="STRING" id="65357.A0A024GJ02"/>
<keyword evidence="4" id="KW-0143">Chaperone</keyword>
<dbReference type="OrthoDB" id="10250354at2759"/>
<proteinExistence type="predicted"/>
<dbReference type="InterPro" id="IPR001623">
    <property type="entry name" value="DnaJ_domain"/>
</dbReference>
<protein>
    <recommendedName>
        <fullName evidence="7">J domain-containing protein</fullName>
    </recommendedName>
</protein>
<feature type="region of interest" description="Disordered" evidence="6">
    <location>
        <begin position="94"/>
        <end position="113"/>
    </location>
</feature>
<evidence type="ECO:0000313" key="9">
    <source>
        <dbReference type="Proteomes" id="UP000053237"/>
    </source>
</evidence>